<dbReference type="EMBL" id="QPFP01000081">
    <property type="protein sequence ID" value="TEB23131.1"/>
    <property type="molecule type" value="Genomic_DNA"/>
</dbReference>
<protein>
    <submittedName>
        <fullName evidence="1">Uncharacterized protein</fullName>
    </submittedName>
</protein>
<dbReference type="AlphaFoldDB" id="A0A4Y7SN42"/>
<organism evidence="1 2">
    <name type="scientific">Coprinellus micaceus</name>
    <name type="common">Glistening ink-cap mushroom</name>
    <name type="synonym">Coprinus micaceus</name>
    <dbReference type="NCBI Taxonomy" id="71717"/>
    <lineage>
        <taxon>Eukaryota</taxon>
        <taxon>Fungi</taxon>
        <taxon>Dikarya</taxon>
        <taxon>Basidiomycota</taxon>
        <taxon>Agaricomycotina</taxon>
        <taxon>Agaricomycetes</taxon>
        <taxon>Agaricomycetidae</taxon>
        <taxon>Agaricales</taxon>
        <taxon>Agaricineae</taxon>
        <taxon>Psathyrellaceae</taxon>
        <taxon>Coprinellus</taxon>
    </lineage>
</organism>
<comment type="caution">
    <text evidence="1">The sequence shown here is derived from an EMBL/GenBank/DDBJ whole genome shotgun (WGS) entry which is preliminary data.</text>
</comment>
<gene>
    <name evidence="1" type="ORF">FA13DRAFT_1455661</name>
</gene>
<evidence type="ECO:0000313" key="2">
    <source>
        <dbReference type="Proteomes" id="UP000298030"/>
    </source>
</evidence>
<reference evidence="1 2" key="1">
    <citation type="journal article" date="2019" name="Nat. Ecol. Evol.">
        <title>Megaphylogeny resolves global patterns of mushroom evolution.</title>
        <authorList>
            <person name="Varga T."/>
            <person name="Krizsan K."/>
            <person name="Foldi C."/>
            <person name="Dima B."/>
            <person name="Sanchez-Garcia M."/>
            <person name="Sanchez-Ramirez S."/>
            <person name="Szollosi G.J."/>
            <person name="Szarkandi J.G."/>
            <person name="Papp V."/>
            <person name="Albert L."/>
            <person name="Andreopoulos W."/>
            <person name="Angelini C."/>
            <person name="Antonin V."/>
            <person name="Barry K.W."/>
            <person name="Bougher N.L."/>
            <person name="Buchanan P."/>
            <person name="Buyck B."/>
            <person name="Bense V."/>
            <person name="Catcheside P."/>
            <person name="Chovatia M."/>
            <person name="Cooper J."/>
            <person name="Damon W."/>
            <person name="Desjardin D."/>
            <person name="Finy P."/>
            <person name="Geml J."/>
            <person name="Haridas S."/>
            <person name="Hughes K."/>
            <person name="Justo A."/>
            <person name="Karasinski D."/>
            <person name="Kautmanova I."/>
            <person name="Kiss B."/>
            <person name="Kocsube S."/>
            <person name="Kotiranta H."/>
            <person name="LaButti K.M."/>
            <person name="Lechner B.E."/>
            <person name="Liimatainen K."/>
            <person name="Lipzen A."/>
            <person name="Lukacs Z."/>
            <person name="Mihaltcheva S."/>
            <person name="Morgado L.N."/>
            <person name="Niskanen T."/>
            <person name="Noordeloos M.E."/>
            <person name="Ohm R.A."/>
            <person name="Ortiz-Santana B."/>
            <person name="Ovrebo C."/>
            <person name="Racz N."/>
            <person name="Riley R."/>
            <person name="Savchenko A."/>
            <person name="Shiryaev A."/>
            <person name="Soop K."/>
            <person name="Spirin V."/>
            <person name="Szebenyi C."/>
            <person name="Tomsovsky M."/>
            <person name="Tulloss R.E."/>
            <person name="Uehling J."/>
            <person name="Grigoriev I.V."/>
            <person name="Vagvolgyi C."/>
            <person name="Papp T."/>
            <person name="Martin F.M."/>
            <person name="Miettinen O."/>
            <person name="Hibbett D.S."/>
            <person name="Nagy L.G."/>
        </authorList>
    </citation>
    <scope>NUCLEOTIDE SEQUENCE [LARGE SCALE GENOMIC DNA]</scope>
    <source>
        <strain evidence="1 2">FP101781</strain>
    </source>
</reference>
<keyword evidence="2" id="KW-1185">Reference proteome</keyword>
<sequence>MHHPIRRGQFTLCWAWPLPTPRTPNGDAPRNYSLTLVSINCPDAFQPSPHLLIATPLLTTMYCLRPHSKRSYSLPFAQFGSPARTTMAAISPTLHGPTLSCAVPQRSLLLSIVITIHGHDRQTPSNAKRCRLPPPSTFISSSLTRHNAILPLSISHIPKPTRPSDLDEVPPTRPCSVPCLPTERGYYLHIR</sequence>
<proteinExistence type="predicted"/>
<dbReference type="Proteomes" id="UP000298030">
    <property type="component" value="Unassembled WGS sequence"/>
</dbReference>
<name>A0A4Y7SN42_COPMI</name>
<accession>A0A4Y7SN42</accession>
<evidence type="ECO:0000313" key="1">
    <source>
        <dbReference type="EMBL" id="TEB23131.1"/>
    </source>
</evidence>